<proteinExistence type="inferred from homology"/>
<dbReference type="EMBL" id="JAUEPO010000001">
    <property type="protein sequence ID" value="KAK3336564.1"/>
    <property type="molecule type" value="Genomic_DNA"/>
</dbReference>
<feature type="compositionally biased region" description="Basic and acidic residues" evidence="2">
    <location>
        <begin position="388"/>
        <end position="409"/>
    </location>
</feature>
<accession>A0AAE0J459</accession>
<dbReference type="PANTHER" id="PTHR19305:SF9">
    <property type="entry name" value="SYNAPTOSOMAL-ASSOCIATED PROTEIN 29"/>
    <property type="match status" value="1"/>
</dbReference>
<dbReference type="PANTHER" id="PTHR19305">
    <property type="entry name" value="SYNAPTOSOMAL ASSOCIATED PROTEIN"/>
    <property type="match status" value="1"/>
</dbReference>
<evidence type="ECO:0000259" key="3">
    <source>
        <dbReference type="PROSITE" id="PS50192"/>
    </source>
</evidence>
<feature type="compositionally biased region" description="Polar residues" evidence="2">
    <location>
        <begin position="208"/>
        <end position="226"/>
    </location>
</feature>
<protein>
    <recommendedName>
        <fullName evidence="3">t-SNARE coiled-coil homology domain-containing protein</fullName>
    </recommendedName>
</protein>
<dbReference type="GO" id="GO:0005484">
    <property type="term" value="F:SNAP receptor activity"/>
    <property type="evidence" value="ECO:0007669"/>
    <property type="project" value="TreeGrafter"/>
</dbReference>
<gene>
    <name evidence="4" type="ORF">B0T19DRAFT_409855</name>
</gene>
<evidence type="ECO:0000313" key="4">
    <source>
        <dbReference type="EMBL" id="KAK3336564.1"/>
    </source>
</evidence>
<comment type="similarity">
    <text evidence="1">Belongs to the SNAP-25 family.</text>
</comment>
<organism evidence="4 5">
    <name type="scientific">Cercophora scortea</name>
    <dbReference type="NCBI Taxonomy" id="314031"/>
    <lineage>
        <taxon>Eukaryota</taxon>
        <taxon>Fungi</taxon>
        <taxon>Dikarya</taxon>
        <taxon>Ascomycota</taxon>
        <taxon>Pezizomycotina</taxon>
        <taxon>Sordariomycetes</taxon>
        <taxon>Sordariomycetidae</taxon>
        <taxon>Sordariales</taxon>
        <taxon>Lasiosphaeriaceae</taxon>
        <taxon>Cercophora</taxon>
    </lineage>
</organism>
<dbReference type="GO" id="GO:0006906">
    <property type="term" value="P:vesicle fusion"/>
    <property type="evidence" value="ECO:0007669"/>
    <property type="project" value="TreeGrafter"/>
</dbReference>
<dbReference type="Proteomes" id="UP001286456">
    <property type="component" value="Unassembled WGS sequence"/>
</dbReference>
<feature type="region of interest" description="Disordered" evidence="2">
    <location>
        <begin position="497"/>
        <end position="518"/>
    </location>
</feature>
<dbReference type="SUPFAM" id="SSF58038">
    <property type="entry name" value="SNARE fusion complex"/>
    <property type="match status" value="2"/>
</dbReference>
<reference evidence="4" key="2">
    <citation type="submission" date="2023-06" db="EMBL/GenBank/DDBJ databases">
        <authorList>
            <consortium name="Lawrence Berkeley National Laboratory"/>
            <person name="Haridas S."/>
            <person name="Hensen N."/>
            <person name="Bonometti L."/>
            <person name="Westerberg I."/>
            <person name="Brannstrom I.O."/>
            <person name="Guillou S."/>
            <person name="Cros-Aarteil S."/>
            <person name="Calhoun S."/>
            <person name="Kuo A."/>
            <person name="Mondo S."/>
            <person name="Pangilinan J."/>
            <person name="Riley R."/>
            <person name="Labutti K."/>
            <person name="Andreopoulos B."/>
            <person name="Lipzen A."/>
            <person name="Chen C."/>
            <person name="Yanf M."/>
            <person name="Daum C."/>
            <person name="Ng V."/>
            <person name="Clum A."/>
            <person name="Steindorff A."/>
            <person name="Ohm R."/>
            <person name="Martin F."/>
            <person name="Silar P."/>
            <person name="Natvig D."/>
            <person name="Lalanne C."/>
            <person name="Gautier V."/>
            <person name="Ament-Velasquez S.L."/>
            <person name="Kruys A."/>
            <person name="Hutchinson M.I."/>
            <person name="Powell A.J."/>
            <person name="Barry K."/>
            <person name="Miller A.N."/>
            <person name="Grigoriev I.V."/>
            <person name="Debuchy R."/>
            <person name="Gladieux P."/>
            <person name="Thoren M.H."/>
            <person name="Johannesson H."/>
        </authorList>
    </citation>
    <scope>NUCLEOTIDE SEQUENCE</scope>
    <source>
        <strain evidence="4">SMH4131-1</strain>
    </source>
</reference>
<sequence length="518" mass="55930">MTTLVLSIPKPNLHTTRSTKTPAKMATNSPQESIYLDDFIQTPETIQSHWGDADGIVKDNGTSSGGSKMARRGCFYLPWMHNLSSKMKKFFSKKSEEEDRGSMFGRKKSASPAPQDSNPYAQQPASDPYANSTGPSVLPPSRTGLPSGPRAGGLPRGPAPRLAYGAPPASDSNGYGAPPPAYSGSPDPSSGYGNNTFGAPGGYGGNRYNDSAPSTGSKSSLASKGSQVAPRRPGGYGGLAGPDDDSPASASSSYPSPSVKQQSTWNSTTTAPPQYTPGDTHDGYGAPRELTAEEKEDAEAQDNKNQVNEELDGTVNTLLRTTQRATDARAMMYNTLGQLASQSDRLTNSEKNLDMAEVHNRVAKEKTKDLKRLNGSMLRPAGLSSSKQAERQQEMLAAEQREKETRESVRAEAYRNNMYVQESMQSLEKPKRLGRKADAGNLSKYTFEDDDGTQAAKNAQIDDLQDNLADIAKDLHLGAMTIGTMVEKQNLQLDRMAGKADRVDDQVRRNRANLDRIH</sequence>
<feature type="region of interest" description="Disordered" evidence="2">
    <location>
        <begin position="377"/>
        <end position="409"/>
    </location>
</feature>
<comment type="caution">
    <text evidence="4">The sequence shown here is derived from an EMBL/GenBank/DDBJ whole genome shotgun (WGS) entry which is preliminary data.</text>
</comment>
<dbReference type="GO" id="GO:0019905">
    <property type="term" value="F:syntaxin binding"/>
    <property type="evidence" value="ECO:0007669"/>
    <property type="project" value="TreeGrafter"/>
</dbReference>
<dbReference type="PROSITE" id="PS50192">
    <property type="entry name" value="T_SNARE"/>
    <property type="match status" value="1"/>
</dbReference>
<reference evidence="4" key="1">
    <citation type="journal article" date="2023" name="Mol. Phylogenet. Evol.">
        <title>Genome-scale phylogeny and comparative genomics of the fungal order Sordariales.</title>
        <authorList>
            <person name="Hensen N."/>
            <person name="Bonometti L."/>
            <person name="Westerberg I."/>
            <person name="Brannstrom I.O."/>
            <person name="Guillou S."/>
            <person name="Cros-Aarteil S."/>
            <person name="Calhoun S."/>
            <person name="Haridas S."/>
            <person name="Kuo A."/>
            <person name="Mondo S."/>
            <person name="Pangilinan J."/>
            <person name="Riley R."/>
            <person name="LaButti K."/>
            <person name="Andreopoulos B."/>
            <person name="Lipzen A."/>
            <person name="Chen C."/>
            <person name="Yan M."/>
            <person name="Daum C."/>
            <person name="Ng V."/>
            <person name="Clum A."/>
            <person name="Steindorff A."/>
            <person name="Ohm R.A."/>
            <person name="Martin F."/>
            <person name="Silar P."/>
            <person name="Natvig D.O."/>
            <person name="Lalanne C."/>
            <person name="Gautier V."/>
            <person name="Ament-Velasquez S.L."/>
            <person name="Kruys A."/>
            <person name="Hutchinson M.I."/>
            <person name="Powell A.J."/>
            <person name="Barry K."/>
            <person name="Miller A.N."/>
            <person name="Grigoriev I.V."/>
            <person name="Debuchy R."/>
            <person name="Gladieux P."/>
            <person name="Hiltunen Thoren M."/>
            <person name="Johannesson H."/>
        </authorList>
    </citation>
    <scope>NUCLEOTIDE SEQUENCE</scope>
    <source>
        <strain evidence="4">SMH4131-1</strain>
    </source>
</reference>
<feature type="compositionally biased region" description="Polar residues" evidence="2">
    <location>
        <begin position="112"/>
        <end position="135"/>
    </location>
</feature>
<dbReference type="InterPro" id="IPR000727">
    <property type="entry name" value="T_SNARE_dom"/>
</dbReference>
<dbReference type="GO" id="GO:0005886">
    <property type="term" value="C:plasma membrane"/>
    <property type="evidence" value="ECO:0007669"/>
    <property type="project" value="TreeGrafter"/>
</dbReference>
<dbReference type="GO" id="GO:0006887">
    <property type="term" value="P:exocytosis"/>
    <property type="evidence" value="ECO:0007669"/>
    <property type="project" value="TreeGrafter"/>
</dbReference>
<feature type="region of interest" description="Disordered" evidence="2">
    <location>
        <begin position="91"/>
        <end position="310"/>
    </location>
</feature>
<feature type="domain" description="T-SNARE coiled-coil homology" evidence="3">
    <location>
        <begin position="455"/>
        <end position="517"/>
    </location>
</feature>
<name>A0AAE0J459_9PEZI</name>
<feature type="compositionally biased region" description="Low complexity" evidence="2">
    <location>
        <begin position="182"/>
        <end position="193"/>
    </location>
</feature>
<feature type="compositionally biased region" description="Low complexity" evidence="2">
    <location>
        <begin position="247"/>
        <end position="258"/>
    </location>
</feature>
<dbReference type="Gene3D" id="1.20.5.110">
    <property type="match status" value="2"/>
</dbReference>
<dbReference type="AlphaFoldDB" id="A0AAE0J459"/>
<feature type="compositionally biased region" description="Polar residues" evidence="2">
    <location>
        <begin position="259"/>
        <end position="273"/>
    </location>
</feature>
<dbReference type="GO" id="GO:0031201">
    <property type="term" value="C:SNARE complex"/>
    <property type="evidence" value="ECO:0007669"/>
    <property type="project" value="TreeGrafter"/>
</dbReference>
<evidence type="ECO:0000313" key="5">
    <source>
        <dbReference type="Proteomes" id="UP001286456"/>
    </source>
</evidence>
<evidence type="ECO:0000256" key="1">
    <source>
        <dbReference type="ARBA" id="ARBA00009480"/>
    </source>
</evidence>
<evidence type="ECO:0000256" key="2">
    <source>
        <dbReference type="SAM" id="MobiDB-lite"/>
    </source>
</evidence>
<keyword evidence="5" id="KW-1185">Reference proteome</keyword>